<keyword evidence="4" id="KW-1185">Reference proteome</keyword>
<gene>
    <name evidence="3" type="ORF">J1N35_045129</name>
</gene>
<evidence type="ECO:0000313" key="3">
    <source>
        <dbReference type="EMBL" id="KAH1032955.1"/>
    </source>
</evidence>
<evidence type="ECO:0000256" key="1">
    <source>
        <dbReference type="SAM" id="Coils"/>
    </source>
</evidence>
<organism evidence="3 4">
    <name type="scientific">Gossypium stocksii</name>
    <dbReference type="NCBI Taxonomy" id="47602"/>
    <lineage>
        <taxon>Eukaryota</taxon>
        <taxon>Viridiplantae</taxon>
        <taxon>Streptophyta</taxon>
        <taxon>Embryophyta</taxon>
        <taxon>Tracheophyta</taxon>
        <taxon>Spermatophyta</taxon>
        <taxon>Magnoliopsida</taxon>
        <taxon>eudicotyledons</taxon>
        <taxon>Gunneridae</taxon>
        <taxon>Pentapetalae</taxon>
        <taxon>rosids</taxon>
        <taxon>malvids</taxon>
        <taxon>Malvales</taxon>
        <taxon>Malvaceae</taxon>
        <taxon>Malvoideae</taxon>
        <taxon>Gossypium</taxon>
    </lineage>
</organism>
<feature type="domain" description="DUF4218" evidence="2">
    <location>
        <begin position="138"/>
        <end position="250"/>
    </location>
</feature>
<feature type="coiled-coil region" evidence="1">
    <location>
        <begin position="371"/>
        <end position="409"/>
    </location>
</feature>
<dbReference type="Proteomes" id="UP000828251">
    <property type="component" value="Unassembled WGS sequence"/>
</dbReference>
<protein>
    <recommendedName>
        <fullName evidence="2">DUF4218 domain-containing protein</fullName>
    </recommendedName>
</protein>
<evidence type="ECO:0000259" key="2">
    <source>
        <dbReference type="Pfam" id="PF13960"/>
    </source>
</evidence>
<proteinExistence type="predicted"/>
<dbReference type="Pfam" id="PF13960">
    <property type="entry name" value="DUF4218"/>
    <property type="match status" value="1"/>
</dbReference>
<name>A0A9D3UAN5_9ROSI</name>
<sequence length="441" mass="50172">MHIAKNVCENITGIILNIDGKSKENFQSRLDLVDMGIRRDLHPQVLLNGKYRLPPPIFAMSKEEKEVFCMVLKDIKVSDAYASNISRCVSLKDQRLYSLKSHDYHILMQDLLPVALRCCMLKNVTPCIIELSNIMKAICGKVLNVEELEKVQDQAALTLCNLEKIFPPSFFTIMVYLVIHLLRKVIIGGPIFYRWMYSIKRFLSKLKFYCRNKRYPEESIAEGYLAEEYMIFCSRYLEDVETRLNRPSRNAGLNDPNLAETYLFQSYGEQIAESGGTRRGRGRALLIDLYDLNPAEHVTVRRNSHGETKGEEGRVEVVASTDSSVNHEDIDNRIITEVLGPERYGRVRFQGSGVTPTQYFRSNSQQYMPSGSHAQAEVQRLKDQIAQMQASTVEQIAEVQRKYEELQQQLIVDATAREAAAAAREVVTIAREAEAAAMAAE</sequence>
<reference evidence="3 4" key="1">
    <citation type="journal article" date="2021" name="Plant Biotechnol. J.">
        <title>Multi-omics assisted identification of the key and species-specific regulatory components of drought-tolerant mechanisms in Gossypium stocksii.</title>
        <authorList>
            <person name="Yu D."/>
            <person name="Ke L."/>
            <person name="Zhang D."/>
            <person name="Wu Y."/>
            <person name="Sun Y."/>
            <person name="Mei J."/>
            <person name="Sun J."/>
            <person name="Sun Y."/>
        </authorList>
    </citation>
    <scope>NUCLEOTIDE SEQUENCE [LARGE SCALE GENOMIC DNA]</scope>
    <source>
        <strain evidence="4">cv. E1</strain>
        <tissue evidence="3">Leaf</tissue>
    </source>
</reference>
<dbReference type="OrthoDB" id="999688at2759"/>
<dbReference type="PANTHER" id="PTHR48258">
    <property type="entry name" value="DUF4218 DOMAIN-CONTAINING PROTEIN-RELATED"/>
    <property type="match status" value="1"/>
</dbReference>
<comment type="caution">
    <text evidence="3">The sequence shown here is derived from an EMBL/GenBank/DDBJ whole genome shotgun (WGS) entry which is preliminary data.</text>
</comment>
<dbReference type="EMBL" id="JAIQCV010000013">
    <property type="protein sequence ID" value="KAH1032955.1"/>
    <property type="molecule type" value="Genomic_DNA"/>
</dbReference>
<dbReference type="PANTHER" id="PTHR48258:SF15">
    <property type="entry name" value="OS02G0543900 PROTEIN"/>
    <property type="match status" value="1"/>
</dbReference>
<dbReference type="InterPro" id="IPR025452">
    <property type="entry name" value="DUF4218"/>
</dbReference>
<evidence type="ECO:0000313" key="4">
    <source>
        <dbReference type="Proteomes" id="UP000828251"/>
    </source>
</evidence>
<keyword evidence="1" id="KW-0175">Coiled coil</keyword>
<dbReference type="AlphaFoldDB" id="A0A9D3UAN5"/>
<accession>A0A9D3UAN5</accession>